<evidence type="ECO:0000313" key="10">
    <source>
        <dbReference type="EMBL" id="NEC58716.1"/>
    </source>
</evidence>
<dbReference type="InterPro" id="IPR009100">
    <property type="entry name" value="AcylCoA_DH/oxidase_NM_dom_sf"/>
</dbReference>
<dbReference type="Gene3D" id="1.10.540.10">
    <property type="entry name" value="Acyl-CoA dehydrogenase/oxidase, N-terminal domain"/>
    <property type="match status" value="1"/>
</dbReference>
<feature type="domain" description="Acyl-CoA oxidase/dehydrogenase middle" evidence="8">
    <location>
        <begin position="129"/>
        <end position="218"/>
    </location>
</feature>
<evidence type="ECO:0000256" key="6">
    <source>
        <dbReference type="RuleBase" id="RU362125"/>
    </source>
</evidence>
<dbReference type="SUPFAM" id="SSF47203">
    <property type="entry name" value="Acyl-CoA dehydrogenase C-terminal domain-like"/>
    <property type="match status" value="1"/>
</dbReference>
<keyword evidence="11" id="KW-1185">Reference proteome</keyword>
<dbReference type="Pfam" id="PF02770">
    <property type="entry name" value="Acyl-CoA_dh_M"/>
    <property type="match status" value="1"/>
</dbReference>
<sequence length="393" mass="42568">MFTAPFTFTSEQERLREDVRTFLRVDCREDLVRTRRAHPWRHSDLAYRGLGERGWLAPDWPAEYGGLGLSIVESAIVAEEMALAGVPDSARVNTVDNAGSTLLAAGTAEQKAEFLPPMAAAERLFVVLYSEPEAGSDLASLSTRATRDGDGWRLTGEKIWNVGAFEADYGVCLARTSEGRSKYAGLSLFLVPLRAEGVRIAEVAGFNPETFNRIVFDDAPLTASALVGAEGDAWQIVNEALAVERTGVYFYGHAQRWLTLLTGFELPPRAMPEVDRLRSDLSAARLLTWRCVDLLARGEDATAAAAAAKWWTSELTARVAALVWSVREVFSGTETITPRWEGSVERIDGLPTAGVELGVSLSEAPGLTVAGGTSEMMLETVSAALLDDAEAVI</sequence>
<dbReference type="Pfam" id="PF02771">
    <property type="entry name" value="Acyl-CoA_dh_N"/>
    <property type="match status" value="1"/>
</dbReference>
<dbReference type="InterPro" id="IPR009075">
    <property type="entry name" value="AcylCo_DH/oxidase_C"/>
</dbReference>
<evidence type="ECO:0000256" key="1">
    <source>
        <dbReference type="ARBA" id="ARBA00001974"/>
    </source>
</evidence>
<protein>
    <submittedName>
        <fullName evidence="10">Acyl-CoA dehydrogenase</fullName>
    </submittedName>
</protein>
<feature type="domain" description="Acyl-CoA dehydrogenase/oxidase C-terminal" evidence="7">
    <location>
        <begin position="277"/>
        <end position="385"/>
    </location>
</feature>
<evidence type="ECO:0000259" key="9">
    <source>
        <dbReference type="Pfam" id="PF02771"/>
    </source>
</evidence>
<comment type="cofactor">
    <cofactor evidence="1 6">
        <name>FAD</name>
        <dbReference type="ChEBI" id="CHEBI:57692"/>
    </cofactor>
</comment>
<dbReference type="PANTHER" id="PTHR43292">
    <property type="entry name" value="ACYL-COA DEHYDROGENASE"/>
    <property type="match status" value="1"/>
</dbReference>
<dbReference type="InterPro" id="IPR006091">
    <property type="entry name" value="Acyl-CoA_Oxase/DH_mid-dom"/>
</dbReference>
<comment type="similarity">
    <text evidence="2 6">Belongs to the acyl-CoA dehydrogenase family.</text>
</comment>
<dbReference type="InterPro" id="IPR013786">
    <property type="entry name" value="AcylCoA_DH/ox_N"/>
</dbReference>
<dbReference type="EMBL" id="JAAGNC010000126">
    <property type="protein sequence ID" value="NEC58716.1"/>
    <property type="molecule type" value="Genomic_DNA"/>
</dbReference>
<evidence type="ECO:0000256" key="2">
    <source>
        <dbReference type="ARBA" id="ARBA00009347"/>
    </source>
</evidence>
<dbReference type="Pfam" id="PF00441">
    <property type="entry name" value="Acyl-CoA_dh_1"/>
    <property type="match status" value="1"/>
</dbReference>
<dbReference type="SUPFAM" id="SSF56645">
    <property type="entry name" value="Acyl-CoA dehydrogenase NM domain-like"/>
    <property type="match status" value="1"/>
</dbReference>
<evidence type="ECO:0000259" key="7">
    <source>
        <dbReference type="Pfam" id="PF00441"/>
    </source>
</evidence>
<accession>A0ABX0BT05</accession>
<dbReference type="Proteomes" id="UP000470404">
    <property type="component" value="Unassembled WGS sequence"/>
</dbReference>
<evidence type="ECO:0000256" key="5">
    <source>
        <dbReference type="ARBA" id="ARBA00023002"/>
    </source>
</evidence>
<dbReference type="InterPro" id="IPR052161">
    <property type="entry name" value="Mycobact_Acyl-CoA_DH"/>
</dbReference>
<keyword evidence="4 6" id="KW-0274">FAD</keyword>
<feature type="domain" description="Acyl-CoA dehydrogenase/oxidase N-terminal" evidence="9">
    <location>
        <begin position="9"/>
        <end position="122"/>
    </location>
</feature>
<reference evidence="10 11" key="1">
    <citation type="submission" date="2020-01" db="EMBL/GenBank/DDBJ databases">
        <title>Insect and environment-associated Actinomycetes.</title>
        <authorList>
            <person name="Currrie C."/>
            <person name="Chevrette M."/>
            <person name="Carlson C."/>
            <person name="Stubbendieck R."/>
            <person name="Wendt-Pienkowski E."/>
        </authorList>
    </citation>
    <scope>NUCLEOTIDE SEQUENCE [LARGE SCALE GENOMIC DNA]</scope>
    <source>
        <strain evidence="10 11">SID8386</strain>
    </source>
</reference>
<dbReference type="Gene3D" id="1.20.140.10">
    <property type="entry name" value="Butyryl-CoA Dehydrogenase, subunit A, domain 3"/>
    <property type="match status" value="1"/>
</dbReference>
<dbReference type="InterPro" id="IPR037069">
    <property type="entry name" value="AcylCoA_DH/ox_N_sf"/>
</dbReference>
<evidence type="ECO:0000256" key="4">
    <source>
        <dbReference type="ARBA" id="ARBA00022827"/>
    </source>
</evidence>
<dbReference type="RefSeq" id="WP_161269576.1">
    <property type="nucleotide sequence ID" value="NZ_JAAGNC010000126.1"/>
</dbReference>
<keyword evidence="3 6" id="KW-0285">Flavoprotein</keyword>
<dbReference type="InterPro" id="IPR036250">
    <property type="entry name" value="AcylCo_DH-like_C"/>
</dbReference>
<organism evidence="10 11">
    <name type="scientific">Amycolatopsis rubida</name>
    <dbReference type="NCBI Taxonomy" id="112413"/>
    <lineage>
        <taxon>Bacteria</taxon>
        <taxon>Bacillati</taxon>
        <taxon>Actinomycetota</taxon>
        <taxon>Actinomycetes</taxon>
        <taxon>Pseudonocardiales</taxon>
        <taxon>Pseudonocardiaceae</taxon>
        <taxon>Amycolatopsis</taxon>
    </lineage>
</organism>
<dbReference type="Gene3D" id="2.40.110.10">
    <property type="entry name" value="Butyryl-CoA Dehydrogenase, subunit A, domain 2"/>
    <property type="match status" value="1"/>
</dbReference>
<comment type="caution">
    <text evidence="10">The sequence shown here is derived from an EMBL/GenBank/DDBJ whole genome shotgun (WGS) entry which is preliminary data.</text>
</comment>
<gene>
    <name evidence="10" type="ORF">G3I59_24710</name>
</gene>
<dbReference type="PANTHER" id="PTHR43292:SF4">
    <property type="entry name" value="ACYL-COA DEHYDROGENASE FADE34"/>
    <property type="match status" value="1"/>
</dbReference>
<evidence type="ECO:0000256" key="3">
    <source>
        <dbReference type="ARBA" id="ARBA00022630"/>
    </source>
</evidence>
<evidence type="ECO:0000259" key="8">
    <source>
        <dbReference type="Pfam" id="PF02770"/>
    </source>
</evidence>
<dbReference type="InterPro" id="IPR046373">
    <property type="entry name" value="Acyl-CoA_Oxase/DH_mid-dom_sf"/>
</dbReference>
<proteinExistence type="inferred from homology"/>
<keyword evidence="5 6" id="KW-0560">Oxidoreductase</keyword>
<evidence type="ECO:0000313" key="11">
    <source>
        <dbReference type="Proteomes" id="UP000470404"/>
    </source>
</evidence>
<name>A0ABX0BT05_9PSEU</name>